<protein>
    <submittedName>
        <fullName evidence="2">Helicase associated domain-containing protein</fullName>
    </submittedName>
</protein>
<feature type="region of interest" description="Disordered" evidence="1">
    <location>
        <begin position="1"/>
        <end position="22"/>
    </location>
</feature>
<evidence type="ECO:0000256" key="1">
    <source>
        <dbReference type="SAM" id="MobiDB-lite"/>
    </source>
</evidence>
<reference evidence="2" key="1">
    <citation type="submission" date="2022-10" db="EMBL/GenBank/DDBJ databases">
        <title>The complete genomes of actinobacterial strains from the NBC collection.</title>
        <authorList>
            <person name="Joergensen T.S."/>
            <person name="Alvarez Arevalo M."/>
            <person name="Sterndorff E.B."/>
            <person name="Faurdal D."/>
            <person name="Vuksanovic O."/>
            <person name="Mourched A.-S."/>
            <person name="Charusanti P."/>
            <person name="Shaw S."/>
            <person name="Blin K."/>
            <person name="Weber T."/>
        </authorList>
    </citation>
    <scope>NUCLEOTIDE SEQUENCE</scope>
    <source>
        <strain evidence="2">NBC_00049</strain>
    </source>
</reference>
<name>A0AAU2K296_9ACTN</name>
<sequence>MPHEHPPPGRAGQGPRRRAQRRAAALAAIDPDWNPGTLGWTVDWQRHYAYLAQLLGDGTRLTAVEPGVTRHGEDVGRRLATRRRDWDRLNEEQQRRLGELGVHWAR</sequence>
<dbReference type="AlphaFoldDB" id="A0AAU2K296"/>
<organism evidence="2">
    <name type="scientific">Streptomyces sp. NBC_00049</name>
    <dbReference type="NCBI Taxonomy" id="2903617"/>
    <lineage>
        <taxon>Bacteria</taxon>
        <taxon>Bacillati</taxon>
        <taxon>Actinomycetota</taxon>
        <taxon>Actinomycetes</taxon>
        <taxon>Kitasatosporales</taxon>
        <taxon>Streptomycetaceae</taxon>
        <taxon>Streptomyces</taxon>
    </lineage>
</organism>
<dbReference type="EMBL" id="CP108264">
    <property type="protein sequence ID" value="WTU78437.1"/>
    <property type="molecule type" value="Genomic_DNA"/>
</dbReference>
<proteinExistence type="predicted"/>
<evidence type="ECO:0000313" key="2">
    <source>
        <dbReference type="EMBL" id="WTU78437.1"/>
    </source>
</evidence>
<gene>
    <name evidence="2" type="ORF">OG327_36895</name>
</gene>
<accession>A0AAU2K296</accession>